<dbReference type="GO" id="GO:0045944">
    <property type="term" value="P:positive regulation of transcription by RNA polymerase II"/>
    <property type="evidence" value="ECO:0007669"/>
    <property type="project" value="TreeGrafter"/>
</dbReference>
<keyword evidence="6" id="KW-0805">Transcription regulation</keyword>
<dbReference type="AlphaFoldDB" id="A0AAV2M5L8"/>
<keyword evidence="4 11" id="KW-0863">Zinc-finger</keyword>
<reference evidence="13 14" key="1">
    <citation type="submission" date="2024-04" db="EMBL/GenBank/DDBJ databases">
        <authorList>
            <person name="Waldvogel A.-M."/>
            <person name="Schoenle A."/>
        </authorList>
    </citation>
    <scope>NUCLEOTIDE SEQUENCE [LARGE SCALE GENOMIC DNA]</scope>
</reference>
<evidence type="ECO:0000256" key="1">
    <source>
        <dbReference type="ARBA" id="ARBA00004123"/>
    </source>
</evidence>
<evidence type="ECO:0000256" key="8">
    <source>
        <dbReference type="ARBA" id="ARBA00023159"/>
    </source>
</evidence>
<evidence type="ECO:0000313" key="14">
    <source>
        <dbReference type="Proteomes" id="UP001497482"/>
    </source>
</evidence>
<dbReference type="GO" id="GO:0008270">
    <property type="term" value="F:zinc ion binding"/>
    <property type="evidence" value="ECO:0007669"/>
    <property type="project" value="UniProtKB-KW"/>
</dbReference>
<dbReference type="FunFam" id="3.30.50.10:FF:000032">
    <property type="entry name" value="Transcription factor GATA-3"/>
    <property type="match status" value="1"/>
</dbReference>
<gene>
    <name evidence="13" type="ORF">KC01_LOCUS35552</name>
</gene>
<evidence type="ECO:0000256" key="3">
    <source>
        <dbReference type="ARBA" id="ARBA00022737"/>
    </source>
</evidence>
<dbReference type="Pfam" id="PF00320">
    <property type="entry name" value="GATA"/>
    <property type="match status" value="2"/>
</dbReference>
<dbReference type="GO" id="GO:0000122">
    <property type="term" value="P:negative regulation of transcription by RNA polymerase II"/>
    <property type="evidence" value="ECO:0007669"/>
    <property type="project" value="TreeGrafter"/>
</dbReference>
<evidence type="ECO:0000256" key="2">
    <source>
        <dbReference type="ARBA" id="ARBA00022723"/>
    </source>
</evidence>
<evidence type="ECO:0000256" key="10">
    <source>
        <dbReference type="ARBA" id="ARBA00023242"/>
    </source>
</evidence>
<dbReference type="PANTHER" id="PTHR10071">
    <property type="entry name" value="TRANSCRIPTION FACTOR GATA FAMILY MEMBER"/>
    <property type="match status" value="1"/>
</dbReference>
<feature type="domain" description="GATA-type" evidence="12">
    <location>
        <begin position="395"/>
        <end position="450"/>
    </location>
</feature>
<dbReference type="InterPro" id="IPR013088">
    <property type="entry name" value="Znf_NHR/GATA"/>
</dbReference>
<evidence type="ECO:0000313" key="13">
    <source>
        <dbReference type="EMBL" id="CAL1608668.1"/>
    </source>
</evidence>
<evidence type="ECO:0000259" key="12">
    <source>
        <dbReference type="PROSITE" id="PS50114"/>
    </source>
</evidence>
<evidence type="ECO:0000256" key="7">
    <source>
        <dbReference type="ARBA" id="ARBA00023125"/>
    </source>
</evidence>
<evidence type="ECO:0000256" key="11">
    <source>
        <dbReference type="PROSITE-ProRule" id="PRU00094"/>
    </source>
</evidence>
<dbReference type="GO" id="GO:0000978">
    <property type="term" value="F:RNA polymerase II cis-regulatory region sequence-specific DNA binding"/>
    <property type="evidence" value="ECO:0007669"/>
    <property type="project" value="TreeGrafter"/>
</dbReference>
<name>A0AAV2M5L8_KNICA</name>
<dbReference type="FunFam" id="3.30.50.10:FF:000001">
    <property type="entry name" value="GATA transcription factor (GATAd)"/>
    <property type="match status" value="1"/>
</dbReference>
<keyword evidence="10" id="KW-0539">Nucleus</keyword>
<dbReference type="GO" id="GO:0000981">
    <property type="term" value="F:DNA-binding transcription factor activity, RNA polymerase II-specific"/>
    <property type="evidence" value="ECO:0007669"/>
    <property type="project" value="TreeGrafter"/>
</dbReference>
<keyword evidence="14" id="KW-1185">Reference proteome</keyword>
<dbReference type="InterPro" id="IPR000679">
    <property type="entry name" value="Znf_GATA"/>
</dbReference>
<keyword evidence="5" id="KW-0862">Zinc</keyword>
<dbReference type="PRINTS" id="PR00619">
    <property type="entry name" value="GATAZNFINGER"/>
</dbReference>
<keyword evidence="7" id="KW-0238">DNA-binding</keyword>
<dbReference type="GO" id="GO:0005634">
    <property type="term" value="C:nucleus"/>
    <property type="evidence" value="ECO:0007669"/>
    <property type="project" value="UniProtKB-SubCell"/>
</dbReference>
<evidence type="ECO:0000256" key="5">
    <source>
        <dbReference type="ARBA" id="ARBA00022833"/>
    </source>
</evidence>
<dbReference type="PANTHER" id="PTHR10071:SF190">
    <property type="entry name" value="ERYTHROID TRANSCRIPTION FACTOR"/>
    <property type="match status" value="1"/>
</dbReference>
<proteinExistence type="predicted"/>
<accession>A0AAV2M5L8</accession>
<dbReference type="PROSITE" id="PS00344">
    <property type="entry name" value="GATA_ZN_FINGER_1"/>
    <property type="match status" value="2"/>
</dbReference>
<dbReference type="InterPro" id="IPR039355">
    <property type="entry name" value="Transcription_factor_GATA"/>
</dbReference>
<feature type="domain" description="GATA-type" evidence="12">
    <location>
        <begin position="449"/>
        <end position="502"/>
    </location>
</feature>
<dbReference type="GO" id="GO:0045165">
    <property type="term" value="P:cell fate commitment"/>
    <property type="evidence" value="ECO:0007669"/>
    <property type="project" value="TreeGrafter"/>
</dbReference>
<keyword evidence="8" id="KW-0010">Activator</keyword>
<organism evidence="13 14">
    <name type="scientific">Knipowitschia caucasica</name>
    <name type="common">Caucasian dwarf goby</name>
    <name type="synonym">Pomatoschistus caucasicus</name>
    <dbReference type="NCBI Taxonomy" id="637954"/>
    <lineage>
        <taxon>Eukaryota</taxon>
        <taxon>Metazoa</taxon>
        <taxon>Chordata</taxon>
        <taxon>Craniata</taxon>
        <taxon>Vertebrata</taxon>
        <taxon>Euteleostomi</taxon>
        <taxon>Actinopterygii</taxon>
        <taxon>Neopterygii</taxon>
        <taxon>Teleostei</taxon>
        <taxon>Neoteleostei</taxon>
        <taxon>Acanthomorphata</taxon>
        <taxon>Gobiaria</taxon>
        <taxon>Gobiiformes</taxon>
        <taxon>Gobioidei</taxon>
        <taxon>Gobiidae</taxon>
        <taxon>Gobiinae</taxon>
        <taxon>Knipowitschia</taxon>
    </lineage>
</organism>
<dbReference type="Gene3D" id="3.30.50.10">
    <property type="entry name" value="Erythroid Transcription Factor GATA-1, subunit A"/>
    <property type="match status" value="2"/>
</dbReference>
<dbReference type="EMBL" id="OZ035828">
    <property type="protein sequence ID" value="CAL1608668.1"/>
    <property type="molecule type" value="Genomic_DNA"/>
</dbReference>
<dbReference type="Proteomes" id="UP001497482">
    <property type="component" value="Chromosome 6"/>
</dbReference>
<dbReference type="CDD" id="cd00202">
    <property type="entry name" value="ZnF_GATA"/>
    <property type="match status" value="2"/>
</dbReference>
<evidence type="ECO:0000256" key="4">
    <source>
        <dbReference type="ARBA" id="ARBA00022771"/>
    </source>
</evidence>
<dbReference type="SMART" id="SM00401">
    <property type="entry name" value="ZnF_GATA"/>
    <property type="match status" value="2"/>
</dbReference>
<comment type="subcellular location">
    <subcellularLocation>
        <location evidence="1">Nucleus</location>
    </subcellularLocation>
</comment>
<evidence type="ECO:0000256" key="9">
    <source>
        <dbReference type="ARBA" id="ARBA00023163"/>
    </source>
</evidence>
<keyword evidence="2" id="KW-0479">Metal-binding</keyword>
<dbReference type="PROSITE" id="PS50114">
    <property type="entry name" value="GATA_ZN_FINGER_2"/>
    <property type="match status" value="2"/>
</dbReference>
<keyword evidence="9" id="KW-0804">Transcription</keyword>
<sequence length="581" mass="63259">MHFCGAGLQQGDKAPAYTPLTFLGIQSSACKHCPIHHCHVQLSDDKVPTPRPAAELLLALPRSNRHAAQGHCELRVRGSGGPAQSPASGLHHDKVLSVQSSLQLKPRPCHRLQDTEDMSRSVLSGCRHCHQGCTNNRPRALVKAPGARRVCLKSPKCHHHRPSQDFCCCLQTLEMEDSSEHSHWDSPSLLSPDPLSSFSSEAGLLPPGDEAESFFTAVDSDYILPSFFNSTSRPLSSYRHSSVRPVFSSPSLYSNLQLLDAPSTSHCLSSAYPPSSSWSSTALSKQPSVPLYSPGLSTSYCTSPSRDACDSPQLQDVLKAERSSPLGGSVVTSSFLNLTPAGGSMYTQASHHVLSPYSSYMTPPQEYGSSGLYTNPNWISPSYSPKLRHKLRISTPEARECVNCGATATPLWRRDGTGHYLCNACGLYHKMNGQNRPLIRPKKRLIVSKRAGTLCANCHTSTTTLWRRNANGEPVCNACGLYFKLHNVNRPLTMKKDGIQTRNRKVSSKNKKSKKTALMESYSEMPHGTHLEESGPFSLAPGTLLSYNHPAHLMSGPGTLHPPGVLSYSHHLSPGMVSSLV</sequence>
<dbReference type="SUPFAM" id="SSF57716">
    <property type="entry name" value="Glucocorticoid receptor-like (DNA-binding domain)"/>
    <property type="match status" value="2"/>
</dbReference>
<protein>
    <recommendedName>
        <fullName evidence="12">GATA-type domain-containing protein</fullName>
    </recommendedName>
</protein>
<evidence type="ECO:0000256" key="6">
    <source>
        <dbReference type="ARBA" id="ARBA00023015"/>
    </source>
</evidence>
<keyword evidence="3" id="KW-0677">Repeat</keyword>